<organism evidence="2 3">
    <name type="scientific">Rothia santali</name>
    <dbReference type="NCBI Taxonomy" id="2949643"/>
    <lineage>
        <taxon>Bacteria</taxon>
        <taxon>Bacillati</taxon>
        <taxon>Actinomycetota</taxon>
        <taxon>Actinomycetes</taxon>
        <taxon>Micrococcales</taxon>
        <taxon>Micrococcaceae</taxon>
        <taxon>Rothia</taxon>
    </lineage>
</organism>
<protein>
    <submittedName>
        <fullName evidence="2">Uncharacterized protein</fullName>
    </submittedName>
</protein>
<evidence type="ECO:0000256" key="1">
    <source>
        <dbReference type="SAM" id="SignalP"/>
    </source>
</evidence>
<evidence type="ECO:0000313" key="3">
    <source>
        <dbReference type="Proteomes" id="UP001139502"/>
    </source>
</evidence>
<gene>
    <name evidence="2" type="ORF">NBM05_02840</name>
</gene>
<reference evidence="2" key="1">
    <citation type="submission" date="2022-06" db="EMBL/GenBank/DDBJ databases">
        <title>Rothia sp. isolated from sandalwood seedling.</title>
        <authorList>
            <person name="Tuikhar N."/>
            <person name="Kirdat K."/>
            <person name="Thorat V."/>
            <person name="Swetha P."/>
            <person name="Padma S."/>
            <person name="Sundararaj R."/>
            <person name="Yadav A."/>
        </authorList>
    </citation>
    <scope>NUCLEOTIDE SEQUENCE</scope>
    <source>
        <strain evidence="2">AR01</strain>
    </source>
</reference>
<keyword evidence="1" id="KW-0732">Signal</keyword>
<feature type="chain" id="PRO_5040782376" evidence="1">
    <location>
        <begin position="24"/>
        <end position="51"/>
    </location>
</feature>
<dbReference type="RefSeq" id="WP_254164972.1">
    <property type="nucleotide sequence ID" value="NZ_JANAFB010000004.1"/>
</dbReference>
<accession>A0A9X2H8H2</accession>
<sequence length="51" mass="5317">MRRIAAIAALAIFATIPMGAASAAPAQAAPLSAQGSVTTYSWLCHAFYFCR</sequence>
<feature type="signal peptide" evidence="1">
    <location>
        <begin position="1"/>
        <end position="23"/>
    </location>
</feature>
<dbReference type="EMBL" id="JANAFB010000004">
    <property type="protein sequence ID" value="MCP3424994.1"/>
    <property type="molecule type" value="Genomic_DNA"/>
</dbReference>
<keyword evidence="3" id="KW-1185">Reference proteome</keyword>
<proteinExistence type="predicted"/>
<comment type="caution">
    <text evidence="2">The sequence shown here is derived from an EMBL/GenBank/DDBJ whole genome shotgun (WGS) entry which is preliminary data.</text>
</comment>
<dbReference type="Proteomes" id="UP001139502">
    <property type="component" value="Unassembled WGS sequence"/>
</dbReference>
<name>A0A9X2H8H2_9MICC</name>
<evidence type="ECO:0000313" key="2">
    <source>
        <dbReference type="EMBL" id="MCP3424994.1"/>
    </source>
</evidence>
<dbReference type="AlphaFoldDB" id="A0A9X2H8H2"/>